<accession>A0AAD1MGD6</accession>
<evidence type="ECO:0008006" key="3">
    <source>
        <dbReference type="Google" id="ProtNLM"/>
    </source>
</evidence>
<proteinExistence type="predicted"/>
<reference evidence="1 2" key="1">
    <citation type="journal article" date="2019" name="Emerg. Microbes Infect.">
        <title>Comprehensive subspecies identification of 175 nontuberculous mycobacteria species based on 7547 genomic profiles.</title>
        <authorList>
            <person name="Matsumoto Y."/>
            <person name="Kinjo T."/>
            <person name="Motooka D."/>
            <person name="Nabeya D."/>
            <person name="Jung N."/>
            <person name="Uechi K."/>
            <person name="Horii T."/>
            <person name="Iida T."/>
            <person name="Fujita J."/>
            <person name="Nakamura S."/>
        </authorList>
    </citation>
    <scope>NUCLEOTIDE SEQUENCE [LARGE SCALE GENOMIC DNA]</scope>
    <source>
        <strain evidence="1 2">JCM 12143</strain>
    </source>
</reference>
<dbReference type="RefSeq" id="WP_085259599.1">
    <property type="nucleotide sequence ID" value="NZ_AP022564.1"/>
</dbReference>
<protein>
    <recommendedName>
        <fullName evidence="3">Gluconate 2-dehydrogenase subunit 3 family protein</fullName>
    </recommendedName>
</protein>
<name>A0AAD1MGD6_9MYCO</name>
<dbReference type="AlphaFoldDB" id="A0AAD1MGD6"/>
<dbReference type="EMBL" id="AP022564">
    <property type="protein sequence ID" value="BBX22393.1"/>
    <property type="molecule type" value="Genomic_DNA"/>
</dbReference>
<gene>
    <name evidence="1" type="ORF">MTER_18040</name>
</gene>
<sequence length="154" mass="17013">MTNQKLTDQRELLFQALVPTEAANLVALMENIVPHKDPELRDIVFYTALCFDAGLATATALRTEVRALLKELDQQAVKNGAASFAAATAEIQKSLLTAIEGRPIFQQLVYATVSDFYNRHIVWQAIGYPGLAQRDGQGYINQGFDVLDWAEATV</sequence>
<organism evidence="1 2">
    <name type="scientific">Mycolicibacter terrae</name>
    <dbReference type="NCBI Taxonomy" id="1788"/>
    <lineage>
        <taxon>Bacteria</taxon>
        <taxon>Bacillati</taxon>
        <taxon>Actinomycetota</taxon>
        <taxon>Actinomycetes</taxon>
        <taxon>Mycobacteriales</taxon>
        <taxon>Mycobacteriaceae</taxon>
        <taxon>Mycolicibacter</taxon>
    </lineage>
</organism>
<dbReference type="Pfam" id="PF13618">
    <property type="entry name" value="Gluconate_2-dh3"/>
    <property type="match status" value="1"/>
</dbReference>
<evidence type="ECO:0000313" key="1">
    <source>
        <dbReference type="EMBL" id="BBX22393.1"/>
    </source>
</evidence>
<dbReference type="InterPro" id="IPR027056">
    <property type="entry name" value="Gluconate_2DH_su3"/>
</dbReference>
<keyword evidence="2" id="KW-1185">Reference proteome</keyword>
<dbReference type="Proteomes" id="UP000467636">
    <property type="component" value="Chromosome"/>
</dbReference>
<evidence type="ECO:0000313" key="2">
    <source>
        <dbReference type="Proteomes" id="UP000467636"/>
    </source>
</evidence>